<organism evidence="1 2">
    <name type="scientific">Enterocloster hominis</name>
    <name type="common">ex Hitch et al. 2024</name>
    <dbReference type="NCBI Taxonomy" id="1917870"/>
    <lineage>
        <taxon>Bacteria</taxon>
        <taxon>Bacillati</taxon>
        <taxon>Bacillota</taxon>
        <taxon>Clostridia</taxon>
        <taxon>Lachnospirales</taxon>
        <taxon>Lachnospiraceae</taxon>
        <taxon>Enterocloster</taxon>
    </lineage>
</organism>
<name>A0ABV1D3L6_9FIRM</name>
<evidence type="ECO:0000313" key="1">
    <source>
        <dbReference type="EMBL" id="MEQ2424366.1"/>
    </source>
</evidence>
<sequence length="55" mass="6636">MEANLAYYCLHKLHKWPHEFLALDRYEKAVVIASVEKKLEHDKKEAQKAKSRRKR</sequence>
<dbReference type="RefSeq" id="WP_349117881.1">
    <property type="nucleotide sequence ID" value="NZ_JBBMFM010000012.1"/>
</dbReference>
<accession>A0ABV1D3L6</accession>
<evidence type="ECO:0000313" key="2">
    <source>
        <dbReference type="Proteomes" id="UP001454086"/>
    </source>
</evidence>
<comment type="caution">
    <text evidence="1">The sequence shown here is derived from an EMBL/GenBank/DDBJ whole genome shotgun (WGS) entry which is preliminary data.</text>
</comment>
<gene>
    <name evidence="1" type="ORF">WMQ36_05215</name>
</gene>
<dbReference type="Proteomes" id="UP001454086">
    <property type="component" value="Unassembled WGS sequence"/>
</dbReference>
<keyword evidence="2" id="KW-1185">Reference proteome</keyword>
<reference evidence="1 2" key="1">
    <citation type="submission" date="2024-03" db="EMBL/GenBank/DDBJ databases">
        <title>Human intestinal bacterial collection.</title>
        <authorList>
            <person name="Pauvert C."/>
            <person name="Hitch T.C.A."/>
            <person name="Clavel T."/>
        </authorList>
    </citation>
    <scope>NUCLEOTIDE SEQUENCE [LARGE SCALE GENOMIC DNA]</scope>
    <source>
        <strain evidence="1 2">CLA-SR-H021</strain>
    </source>
</reference>
<proteinExistence type="predicted"/>
<protein>
    <submittedName>
        <fullName evidence="1">Uncharacterized protein</fullName>
    </submittedName>
</protein>
<dbReference type="EMBL" id="JBBMFM010000012">
    <property type="protein sequence ID" value="MEQ2424366.1"/>
    <property type="molecule type" value="Genomic_DNA"/>
</dbReference>